<dbReference type="Gene3D" id="1.10.3210.10">
    <property type="entry name" value="Hypothetical protein af1432"/>
    <property type="match status" value="1"/>
</dbReference>
<accession>A0A345Y890</accession>
<dbReference type="InterPro" id="IPR039356">
    <property type="entry name" value="YfbR/HDDC2"/>
</dbReference>
<dbReference type="GO" id="GO:0005737">
    <property type="term" value="C:cytoplasm"/>
    <property type="evidence" value="ECO:0007669"/>
    <property type="project" value="TreeGrafter"/>
</dbReference>
<dbReference type="Proteomes" id="UP000254537">
    <property type="component" value="Chromosome"/>
</dbReference>
<reference evidence="4 5" key="1">
    <citation type="submission" date="2018-07" db="EMBL/GenBank/DDBJ databases">
        <title>Crenobacter cavernae sp. nov., isolated from a karst cave.</title>
        <authorList>
            <person name="Zhu H."/>
        </authorList>
    </citation>
    <scope>NUCLEOTIDE SEQUENCE [LARGE SCALE GENOMIC DNA]</scope>
    <source>
        <strain evidence="4 5">K1W11S-77</strain>
    </source>
</reference>
<dbReference type="PANTHER" id="PTHR11845">
    <property type="entry name" value="5'-DEOXYNUCLEOTIDASE HDDC2"/>
    <property type="match status" value="1"/>
</dbReference>
<dbReference type="Pfam" id="PF13023">
    <property type="entry name" value="HD_3"/>
    <property type="match status" value="1"/>
</dbReference>
<organism evidence="4 5">
    <name type="scientific">Crenobacter cavernae</name>
    <dbReference type="NCBI Taxonomy" id="2290923"/>
    <lineage>
        <taxon>Bacteria</taxon>
        <taxon>Pseudomonadati</taxon>
        <taxon>Pseudomonadota</taxon>
        <taxon>Betaproteobacteria</taxon>
        <taxon>Neisseriales</taxon>
        <taxon>Neisseriaceae</taxon>
        <taxon>Crenobacter</taxon>
    </lineage>
</organism>
<dbReference type="GO" id="GO:0002953">
    <property type="term" value="F:5'-deoxynucleotidase activity"/>
    <property type="evidence" value="ECO:0007669"/>
    <property type="project" value="InterPro"/>
</dbReference>
<evidence type="ECO:0000313" key="4">
    <source>
        <dbReference type="EMBL" id="AXK40142.1"/>
    </source>
</evidence>
<dbReference type="RefSeq" id="WP_115434072.1">
    <property type="nucleotide sequence ID" value="NZ_CP031337.1"/>
</dbReference>
<dbReference type="KEGG" id="ccah:DWG20_12175"/>
<dbReference type="InterPro" id="IPR006674">
    <property type="entry name" value="HD_domain"/>
</dbReference>
<evidence type="ECO:0000256" key="1">
    <source>
        <dbReference type="ARBA" id="ARBA00022723"/>
    </source>
</evidence>
<evidence type="ECO:0000256" key="2">
    <source>
        <dbReference type="ARBA" id="ARBA00022801"/>
    </source>
</evidence>
<dbReference type="PANTHER" id="PTHR11845:SF13">
    <property type="entry name" value="5'-DEOXYNUCLEOTIDASE HDDC2"/>
    <property type="match status" value="1"/>
</dbReference>
<name>A0A345Y890_9NEIS</name>
<sequence>MTDTAHLARHIAFILELDKLKAVLRRTKPLGLDRHENSAEHSWQVCLLALSLRDYADEPVDIDRVIRMLLVHDIGEIDVGDHIVFSDAAQGNKGEELIAVKRIFSLLPEPRAAELLALWREFEDNATPSARFANAMDRLMPALQNLHNNGQSWRENGIRPEQVRAKVYPKIAAGSRALGDYFLESLAEAETAGLFDATR</sequence>
<feature type="domain" description="HD" evidence="3">
    <location>
        <begin position="17"/>
        <end position="176"/>
    </location>
</feature>
<proteinExistence type="predicted"/>
<evidence type="ECO:0000259" key="3">
    <source>
        <dbReference type="Pfam" id="PF13023"/>
    </source>
</evidence>
<protein>
    <submittedName>
        <fullName evidence="4">HD domain-containing protein</fullName>
    </submittedName>
</protein>
<gene>
    <name evidence="4" type="ORF">DWG20_12175</name>
</gene>
<dbReference type="AlphaFoldDB" id="A0A345Y890"/>
<evidence type="ECO:0000313" key="5">
    <source>
        <dbReference type="Proteomes" id="UP000254537"/>
    </source>
</evidence>
<dbReference type="OrthoDB" id="9796032at2"/>
<dbReference type="EMBL" id="CP031337">
    <property type="protein sequence ID" value="AXK40142.1"/>
    <property type="molecule type" value="Genomic_DNA"/>
</dbReference>
<dbReference type="GO" id="GO:0046872">
    <property type="term" value="F:metal ion binding"/>
    <property type="evidence" value="ECO:0007669"/>
    <property type="project" value="UniProtKB-KW"/>
</dbReference>
<keyword evidence="2" id="KW-0378">Hydrolase</keyword>
<keyword evidence="1" id="KW-0479">Metal-binding</keyword>
<dbReference type="SUPFAM" id="SSF109604">
    <property type="entry name" value="HD-domain/PDEase-like"/>
    <property type="match status" value="1"/>
</dbReference>